<dbReference type="InterPro" id="IPR004695">
    <property type="entry name" value="SLAC1/Mae1/Ssu1/TehA"/>
</dbReference>
<feature type="transmembrane region" description="Helical" evidence="5">
    <location>
        <begin position="89"/>
        <end position="108"/>
    </location>
</feature>
<dbReference type="EMBL" id="PVEP01000001">
    <property type="protein sequence ID" value="PQV58467.1"/>
    <property type="molecule type" value="Genomic_DNA"/>
</dbReference>
<evidence type="ECO:0000256" key="5">
    <source>
        <dbReference type="SAM" id="Phobius"/>
    </source>
</evidence>
<comment type="caution">
    <text evidence="6">The sequence shown here is derived from an EMBL/GenBank/DDBJ whole genome shotgun (WGS) entry which is preliminary data.</text>
</comment>
<evidence type="ECO:0000256" key="2">
    <source>
        <dbReference type="ARBA" id="ARBA00022692"/>
    </source>
</evidence>
<keyword evidence="7" id="KW-1185">Reference proteome</keyword>
<dbReference type="PANTHER" id="PTHR37955">
    <property type="entry name" value="TELLURITE RESISTANCE PROTEIN TEHA"/>
    <property type="match status" value="1"/>
</dbReference>
<gene>
    <name evidence="6" type="ORF">LX70_00279</name>
</gene>
<evidence type="ECO:0000256" key="4">
    <source>
        <dbReference type="ARBA" id="ARBA00023136"/>
    </source>
</evidence>
<feature type="transmembrane region" description="Helical" evidence="5">
    <location>
        <begin position="258"/>
        <end position="277"/>
    </location>
</feature>
<dbReference type="InterPro" id="IPR038665">
    <property type="entry name" value="Voltage-dep_anion_channel_sf"/>
</dbReference>
<name>A0A2S8SCA4_9RHOB</name>
<dbReference type="Pfam" id="PF03595">
    <property type="entry name" value="SLAC1"/>
    <property type="match status" value="1"/>
</dbReference>
<feature type="transmembrane region" description="Helical" evidence="5">
    <location>
        <begin position="148"/>
        <end position="166"/>
    </location>
</feature>
<dbReference type="Proteomes" id="UP000238338">
    <property type="component" value="Unassembled WGS sequence"/>
</dbReference>
<evidence type="ECO:0000313" key="6">
    <source>
        <dbReference type="EMBL" id="PQV58467.1"/>
    </source>
</evidence>
<feature type="transmembrane region" description="Helical" evidence="5">
    <location>
        <begin position="283"/>
        <end position="304"/>
    </location>
</feature>
<dbReference type="Gene3D" id="1.50.10.150">
    <property type="entry name" value="Voltage-dependent anion channel"/>
    <property type="match status" value="1"/>
</dbReference>
<dbReference type="GO" id="GO:0005886">
    <property type="term" value="C:plasma membrane"/>
    <property type="evidence" value="ECO:0007669"/>
    <property type="project" value="TreeGrafter"/>
</dbReference>
<evidence type="ECO:0000256" key="1">
    <source>
        <dbReference type="ARBA" id="ARBA00004141"/>
    </source>
</evidence>
<proteinExistence type="predicted"/>
<dbReference type="PANTHER" id="PTHR37955:SF1">
    <property type="entry name" value="DEP DOMAIN-CONTAINING PROTEIN"/>
    <property type="match status" value="1"/>
</dbReference>
<feature type="transmembrane region" description="Helical" evidence="5">
    <location>
        <begin position="114"/>
        <end position="136"/>
    </location>
</feature>
<dbReference type="InterPro" id="IPR052951">
    <property type="entry name" value="Tellurite_res_ion_channel"/>
</dbReference>
<dbReference type="CDD" id="cd09322">
    <property type="entry name" value="TDT_TehA_like"/>
    <property type="match status" value="1"/>
</dbReference>
<feature type="transmembrane region" description="Helical" evidence="5">
    <location>
        <begin position="20"/>
        <end position="39"/>
    </location>
</feature>
<keyword evidence="3 5" id="KW-1133">Transmembrane helix</keyword>
<accession>A0A2S8SCA4</accession>
<dbReference type="RefSeq" id="WP_105512744.1">
    <property type="nucleotide sequence ID" value="NZ_PVEP01000001.1"/>
</dbReference>
<organism evidence="6 7">
    <name type="scientific">Albidovulum denitrificans</name>
    <dbReference type="NCBI Taxonomy" id="404881"/>
    <lineage>
        <taxon>Bacteria</taxon>
        <taxon>Pseudomonadati</taxon>
        <taxon>Pseudomonadota</taxon>
        <taxon>Alphaproteobacteria</taxon>
        <taxon>Rhodobacterales</taxon>
        <taxon>Paracoccaceae</taxon>
        <taxon>Albidovulum</taxon>
    </lineage>
</organism>
<evidence type="ECO:0000313" key="7">
    <source>
        <dbReference type="Proteomes" id="UP000238338"/>
    </source>
</evidence>
<feature type="transmembrane region" description="Helical" evidence="5">
    <location>
        <begin position="228"/>
        <end position="246"/>
    </location>
</feature>
<feature type="transmembrane region" description="Helical" evidence="5">
    <location>
        <begin position="203"/>
        <end position="222"/>
    </location>
</feature>
<feature type="transmembrane region" description="Helical" evidence="5">
    <location>
        <begin position="172"/>
        <end position="191"/>
    </location>
</feature>
<sequence length="321" mass="33936">MAFHPPAPTPPGLWRRTPPAIFPSIMGLFGLGIAWRRGIAVFGLPDGLSEAILGATTLLFLFAAMAYAVKLMRRPTVLAEDLRILPGRAGVGTAVLCIYLLAMTVTPYDAASARAILMAGLAVHSIFVLVLIYVLATGPAPQRRVTPVWHLNFVGYIIAALAAVGLGYEAMALILFGLSALMAAFIWAVSIEQFVREDVPAPLRPLLAIHLAPVALLGLVAKGLGMEAVTMGCAGIAGLIVLWMLARLRWLTESGFSALWGAFTFPIAATASLWLVLGGAWRWPGLALLTVATIVIPAIAFKVVQAWAKGQLAVKTNAAIA</sequence>
<dbReference type="AlphaFoldDB" id="A0A2S8SCA4"/>
<reference evidence="6 7" key="1">
    <citation type="submission" date="2018-02" db="EMBL/GenBank/DDBJ databases">
        <title>Genomic Encyclopedia of Archaeal and Bacterial Type Strains, Phase II (KMG-II): from individual species to whole genera.</title>
        <authorList>
            <person name="Goeker M."/>
        </authorList>
    </citation>
    <scope>NUCLEOTIDE SEQUENCE [LARGE SCALE GENOMIC DNA]</scope>
    <source>
        <strain evidence="6 7">DSM 18921</strain>
    </source>
</reference>
<dbReference type="OrthoDB" id="7835091at2"/>
<comment type="subcellular location">
    <subcellularLocation>
        <location evidence="1">Membrane</location>
        <topology evidence="1">Multi-pass membrane protein</topology>
    </subcellularLocation>
</comment>
<keyword evidence="2 5" id="KW-0812">Transmembrane</keyword>
<keyword evidence="4 5" id="KW-0472">Membrane</keyword>
<evidence type="ECO:0000256" key="3">
    <source>
        <dbReference type="ARBA" id="ARBA00022989"/>
    </source>
</evidence>
<protein>
    <submittedName>
        <fullName evidence="6">Tellurite resistance protein</fullName>
    </submittedName>
</protein>
<dbReference type="GO" id="GO:0046583">
    <property type="term" value="F:monoatomic cation efflux transmembrane transporter activity"/>
    <property type="evidence" value="ECO:0007669"/>
    <property type="project" value="TreeGrafter"/>
</dbReference>
<feature type="transmembrane region" description="Helical" evidence="5">
    <location>
        <begin position="51"/>
        <end position="69"/>
    </location>
</feature>